<dbReference type="EMBL" id="JNSL01000054">
    <property type="protein sequence ID" value="KGA17797.1"/>
    <property type="molecule type" value="Genomic_DNA"/>
</dbReference>
<keyword evidence="9" id="KW-0511">Multifunctional enzyme</keyword>
<keyword evidence="6" id="KW-0547">Nucleotide-binding</keyword>
<comment type="similarity">
    <text evidence="3">In the N-terminal section; belongs to the TRAFAC class translation factor GTPase superfamily. Classic translation factor GTPase family. CysN/NodQ subfamily.</text>
</comment>
<dbReference type="InterPro" id="IPR002891">
    <property type="entry name" value="APS"/>
</dbReference>
<dbReference type="InterPro" id="IPR059117">
    <property type="entry name" value="APS_kinase_dom"/>
</dbReference>
<comment type="catalytic activity">
    <reaction evidence="10">
        <text>sulfate + ATP + H(+) = adenosine 5'-phosphosulfate + diphosphate</text>
        <dbReference type="Rhea" id="RHEA:18133"/>
        <dbReference type="ChEBI" id="CHEBI:15378"/>
        <dbReference type="ChEBI" id="CHEBI:16189"/>
        <dbReference type="ChEBI" id="CHEBI:30616"/>
        <dbReference type="ChEBI" id="CHEBI:33019"/>
        <dbReference type="ChEBI" id="CHEBI:58243"/>
        <dbReference type="EC" id="2.7.7.4"/>
    </reaction>
</comment>
<dbReference type="Gene3D" id="3.40.50.300">
    <property type="entry name" value="P-loop containing nucleotide triphosphate hydrolases"/>
    <property type="match status" value="2"/>
</dbReference>
<dbReference type="GO" id="GO:0000103">
    <property type="term" value="P:sulfate assimilation"/>
    <property type="evidence" value="ECO:0007669"/>
    <property type="project" value="InterPro"/>
</dbReference>
<evidence type="ECO:0000256" key="6">
    <source>
        <dbReference type="ARBA" id="ARBA00022741"/>
    </source>
</evidence>
<comment type="caution">
    <text evidence="12">The sequence shown here is derived from an EMBL/GenBank/DDBJ whole genome shotgun (WGS) entry which is preliminary data.</text>
</comment>
<sequence>MAGAIVRLLTCGSVDDGKSTLIGRLLVETDSIPHDTIGAARKVRRSGSTIPAGEIDFSLLTDGLEAEREQGITIDVAYRSMTLLDGKRLIISDAPGHEQYTRNMVVAASRADIGLVLIDAMKGVRTQTLRHLTICSLMGVSRIIIAINKLDAMDYKQEVFDSISADIQRAVERLDVKDIHIVPLSALAGDNVVYPSTNMPWYKGQTLQDVIQSWQKPKDVSASGLMRIQMIARADNFRGVSGTVRRGTFSQGEEVTIFPSNQKATISSIVTFEKEINKADTDDAVTLVLTPEVDATRGDVIAVSKDDLVAADRFAAHVVWLNEEPLIHSRSYLMINGPSTTPAIITKIRHKIDVNTGEHISTDTLKMNEIGDVEVASDIPLVMRPYSDDREFGNFILVDRLTLKTVGAGMIRHSLRRASNVTHQDYEVDKVQRSAQKNQKARVVWLTGLSGSGKSTIANALEKRLFAQGAHAYVLDGDNLRLGLNMDLGFTPEDRAENVRRVSEVAKLMVDSGLIVISALVSPFEVDRHRAKSIFEDGEFLEIFVDTPVEICRSRDPKGLYKKSAAGEIPNFTGVGQDYERPTHPDLVIDGTAPIEESVEKILKILL</sequence>
<dbReference type="CDD" id="cd04095">
    <property type="entry name" value="CysN_NoDQ_III"/>
    <property type="match status" value="1"/>
</dbReference>
<dbReference type="InterPro" id="IPR044139">
    <property type="entry name" value="CysN_NoDQ_III"/>
</dbReference>
<evidence type="ECO:0000256" key="7">
    <source>
        <dbReference type="ARBA" id="ARBA00022840"/>
    </source>
</evidence>
<dbReference type="CDD" id="cd02027">
    <property type="entry name" value="APSK"/>
    <property type="match status" value="1"/>
</dbReference>
<protein>
    <recommendedName>
        <fullName evidence="11">Tr-type G domain-containing protein</fullName>
    </recommendedName>
</protein>
<evidence type="ECO:0000256" key="10">
    <source>
        <dbReference type="ARBA" id="ARBA00049370"/>
    </source>
</evidence>
<evidence type="ECO:0000256" key="3">
    <source>
        <dbReference type="ARBA" id="ARBA00007237"/>
    </source>
</evidence>
<dbReference type="GO" id="GO:0004781">
    <property type="term" value="F:sulfate adenylyltransferase (ATP) activity"/>
    <property type="evidence" value="ECO:0007669"/>
    <property type="project" value="UniProtKB-EC"/>
</dbReference>
<dbReference type="SUPFAM" id="SSF52540">
    <property type="entry name" value="P-loop containing nucleoside triphosphate hydrolases"/>
    <property type="match status" value="2"/>
</dbReference>
<evidence type="ECO:0000313" key="12">
    <source>
        <dbReference type="EMBL" id="KGA17797.1"/>
    </source>
</evidence>
<dbReference type="InterPro" id="IPR009001">
    <property type="entry name" value="Transl_elong_EF1A/Init_IF2_C"/>
</dbReference>
<keyword evidence="4" id="KW-0808">Transferase</keyword>
<dbReference type="Gene3D" id="2.40.30.10">
    <property type="entry name" value="Translation factors"/>
    <property type="match status" value="2"/>
</dbReference>
<feature type="domain" description="Tr-type G" evidence="11">
    <location>
        <begin position="3"/>
        <end position="218"/>
    </location>
</feature>
<organism evidence="12">
    <name type="scientific">freshwater metagenome</name>
    <dbReference type="NCBI Taxonomy" id="449393"/>
    <lineage>
        <taxon>unclassified sequences</taxon>
        <taxon>metagenomes</taxon>
        <taxon>ecological metagenomes</taxon>
    </lineage>
</organism>
<evidence type="ECO:0000256" key="9">
    <source>
        <dbReference type="ARBA" id="ARBA00023268"/>
    </source>
</evidence>
<dbReference type="SUPFAM" id="SSF50465">
    <property type="entry name" value="EF-Tu/eEF-1alpha/eIF2-gamma C-terminal domain"/>
    <property type="match status" value="1"/>
</dbReference>
<dbReference type="GO" id="GO:0004020">
    <property type="term" value="F:adenylylsulfate kinase activity"/>
    <property type="evidence" value="ECO:0007669"/>
    <property type="project" value="InterPro"/>
</dbReference>
<dbReference type="Pfam" id="PF01583">
    <property type="entry name" value="APS_kinase"/>
    <property type="match status" value="1"/>
</dbReference>
<dbReference type="NCBIfam" id="NF003013">
    <property type="entry name" value="PRK03846.1"/>
    <property type="match status" value="1"/>
</dbReference>
<evidence type="ECO:0000259" key="11">
    <source>
        <dbReference type="PROSITE" id="PS51722"/>
    </source>
</evidence>
<dbReference type="InterPro" id="IPR011779">
    <property type="entry name" value="SO4_adenylTrfase_lsu"/>
</dbReference>
<dbReference type="GO" id="GO:0005524">
    <property type="term" value="F:ATP binding"/>
    <property type="evidence" value="ECO:0007669"/>
    <property type="project" value="UniProtKB-KW"/>
</dbReference>
<evidence type="ECO:0000256" key="8">
    <source>
        <dbReference type="ARBA" id="ARBA00023134"/>
    </source>
</evidence>
<dbReference type="Pfam" id="PF22594">
    <property type="entry name" value="GTP-eEF1A_C"/>
    <property type="match status" value="1"/>
</dbReference>
<dbReference type="HAMAP" id="MF_00065">
    <property type="entry name" value="Adenylyl_sulf_kinase"/>
    <property type="match status" value="1"/>
</dbReference>
<keyword evidence="5" id="KW-0548">Nucleotidyltransferase</keyword>
<accession>A0A094Q326</accession>
<dbReference type="PRINTS" id="PR00315">
    <property type="entry name" value="ELONGATNFCT"/>
</dbReference>
<dbReference type="Pfam" id="PF00009">
    <property type="entry name" value="GTP_EFTU"/>
    <property type="match status" value="1"/>
</dbReference>
<dbReference type="PROSITE" id="PS51722">
    <property type="entry name" value="G_TR_2"/>
    <property type="match status" value="1"/>
</dbReference>
<dbReference type="PROSITE" id="PS00301">
    <property type="entry name" value="G_TR_1"/>
    <property type="match status" value="1"/>
</dbReference>
<name>A0A094Q326_9ZZZZ</name>
<evidence type="ECO:0000256" key="4">
    <source>
        <dbReference type="ARBA" id="ARBA00022679"/>
    </source>
</evidence>
<dbReference type="InterPro" id="IPR009000">
    <property type="entry name" value="Transl_B-barrel_sf"/>
</dbReference>
<dbReference type="AlphaFoldDB" id="A0A094Q326"/>
<dbReference type="NCBIfam" id="TIGR02034">
    <property type="entry name" value="CysN"/>
    <property type="match status" value="1"/>
</dbReference>
<evidence type="ECO:0000256" key="1">
    <source>
        <dbReference type="ARBA" id="ARBA00002357"/>
    </source>
</evidence>
<dbReference type="SUPFAM" id="SSF50447">
    <property type="entry name" value="Translation proteins"/>
    <property type="match status" value="1"/>
</dbReference>
<dbReference type="GO" id="GO:0005525">
    <property type="term" value="F:GTP binding"/>
    <property type="evidence" value="ECO:0007669"/>
    <property type="project" value="UniProtKB-KW"/>
</dbReference>
<dbReference type="NCBIfam" id="TIGR00455">
    <property type="entry name" value="apsK"/>
    <property type="match status" value="1"/>
</dbReference>
<comment type="similarity">
    <text evidence="2">In the C-terminal section; belongs to the APS kinase family.</text>
</comment>
<dbReference type="InterPro" id="IPR054696">
    <property type="entry name" value="GTP-eEF1A_C"/>
</dbReference>
<comment type="function">
    <text evidence="1">APS kinase catalyzes the synthesis of activated sulfate.</text>
</comment>
<dbReference type="NCBIfam" id="NF004035">
    <property type="entry name" value="PRK05506.1"/>
    <property type="match status" value="1"/>
</dbReference>
<gene>
    <name evidence="12" type="ORF">GM51_9610</name>
</gene>
<dbReference type="InterPro" id="IPR050100">
    <property type="entry name" value="TRAFAC_GTPase_members"/>
</dbReference>
<keyword evidence="8" id="KW-0342">GTP-binding</keyword>
<evidence type="ECO:0000256" key="5">
    <source>
        <dbReference type="ARBA" id="ARBA00022695"/>
    </source>
</evidence>
<keyword evidence="7" id="KW-0067">ATP-binding</keyword>
<dbReference type="InterPro" id="IPR027417">
    <property type="entry name" value="P-loop_NTPase"/>
</dbReference>
<proteinExistence type="inferred from homology"/>
<dbReference type="InterPro" id="IPR031157">
    <property type="entry name" value="G_TR_CS"/>
</dbReference>
<reference evidence="12" key="1">
    <citation type="submission" date="2014-06" db="EMBL/GenBank/DDBJ databases">
        <title>Key roles for freshwater Actinobacteria revealed by deep metagenomic sequencing.</title>
        <authorList>
            <person name="Ghai R."/>
            <person name="Mizuno C.M."/>
            <person name="Picazo A."/>
            <person name="Camacho A."/>
            <person name="Rodriguez-Valera F."/>
        </authorList>
    </citation>
    <scope>NUCLEOTIDE SEQUENCE</scope>
</reference>
<dbReference type="InterPro" id="IPR000795">
    <property type="entry name" value="T_Tr_GTP-bd_dom"/>
</dbReference>
<dbReference type="GO" id="GO:0003924">
    <property type="term" value="F:GTPase activity"/>
    <property type="evidence" value="ECO:0007669"/>
    <property type="project" value="InterPro"/>
</dbReference>
<evidence type="ECO:0000256" key="2">
    <source>
        <dbReference type="ARBA" id="ARBA00005438"/>
    </source>
</evidence>
<dbReference type="PANTHER" id="PTHR23115">
    <property type="entry name" value="TRANSLATION FACTOR"/>
    <property type="match status" value="1"/>
</dbReference>